<feature type="active site" evidence="5">
    <location>
        <position position="225"/>
    </location>
</feature>
<feature type="domain" description="Succinylglutamate desuccinylase/Aspartoacylase catalytic" evidence="8">
    <location>
        <begin position="54"/>
        <end position="249"/>
    </location>
</feature>
<dbReference type="InParanoid" id="C7RC42"/>
<keyword evidence="4 5" id="KW-0862">Zinc</keyword>
<proteinExistence type="inferred from homology"/>
<dbReference type="eggNOG" id="COG2988">
    <property type="taxonomic scope" value="Bacteria"/>
</dbReference>
<feature type="domain" description="AstE/AspA barrel-sandwich hybrid" evidence="7">
    <location>
        <begin position="265"/>
        <end position="338"/>
    </location>
</feature>
<dbReference type="InterPro" id="IPR016681">
    <property type="entry name" value="SuccinylGlu_desuccinylase"/>
</dbReference>
<dbReference type="NCBIfam" id="NF003706">
    <property type="entry name" value="PRK05324.1"/>
    <property type="match status" value="1"/>
</dbReference>
<reference evidence="9 10" key="1">
    <citation type="journal article" date="2009" name="Stand. Genomic Sci.">
        <title>Complete genome sequence of Kangiella koreensis type strain (SW-125).</title>
        <authorList>
            <person name="Han C."/>
            <person name="Sikorski J."/>
            <person name="Lapidus A."/>
            <person name="Nolan M."/>
            <person name="Glavina Del Rio T."/>
            <person name="Tice H."/>
            <person name="Cheng J.F."/>
            <person name="Lucas S."/>
            <person name="Chen F."/>
            <person name="Copeland A."/>
            <person name="Ivanova N."/>
            <person name="Mavromatis K."/>
            <person name="Ovchinnikova G."/>
            <person name="Pati A."/>
            <person name="Bruce D."/>
            <person name="Goodwin L."/>
            <person name="Pitluck S."/>
            <person name="Chen A."/>
            <person name="Palaniappan K."/>
            <person name="Land M."/>
            <person name="Hauser L."/>
            <person name="Chang Y.J."/>
            <person name="Jeffries C.D."/>
            <person name="Chain P."/>
            <person name="Saunders E."/>
            <person name="Brettin T."/>
            <person name="Goker M."/>
            <person name="Tindall B.J."/>
            <person name="Bristow J."/>
            <person name="Eisen J.A."/>
            <person name="Markowitz V."/>
            <person name="Hugenholtz P."/>
            <person name="Kyrpides N.C."/>
            <person name="Klenk H.P."/>
            <person name="Detter J.C."/>
        </authorList>
    </citation>
    <scope>NUCLEOTIDE SEQUENCE [LARGE SCALE GENOMIC DNA]</scope>
    <source>
        <strain evidence="10">DSM 16069 / KCTC 12182 / SW-125</strain>
    </source>
</reference>
<evidence type="ECO:0000259" key="8">
    <source>
        <dbReference type="Pfam" id="PF24827"/>
    </source>
</evidence>
<feature type="binding site" evidence="5">
    <location>
        <position position="161"/>
    </location>
    <ligand>
        <name>Zn(2+)</name>
        <dbReference type="ChEBI" id="CHEBI:29105"/>
    </ligand>
</feature>
<name>C7RC42_KANKD</name>
<dbReference type="OrthoDB" id="5290473at2"/>
<evidence type="ECO:0000256" key="3">
    <source>
        <dbReference type="ARBA" id="ARBA00022801"/>
    </source>
</evidence>
<dbReference type="EC" id="3.5.1.96" evidence="5 6"/>
<evidence type="ECO:0000256" key="5">
    <source>
        <dbReference type="HAMAP-Rule" id="MF_00767"/>
    </source>
</evidence>
<dbReference type="InterPro" id="IPR050178">
    <property type="entry name" value="AspA/AstE_fam"/>
</dbReference>
<evidence type="ECO:0000313" key="10">
    <source>
        <dbReference type="Proteomes" id="UP000001231"/>
    </source>
</evidence>
<dbReference type="FunCoup" id="C7RC42">
    <property type="interactions" value="27"/>
</dbReference>
<keyword evidence="10" id="KW-1185">Reference proteome</keyword>
<evidence type="ECO:0000259" key="7">
    <source>
        <dbReference type="Pfam" id="PF04952"/>
    </source>
</evidence>
<keyword evidence="2 5" id="KW-0479">Metal-binding</keyword>
<dbReference type="PANTHER" id="PTHR15162">
    <property type="entry name" value="ASPARTOACYLASE"/>
    <property type="match status" value="1"/>
</dbReference>
<evidence type="ECO:0000256" key="6">
    <source>
        <dbReference type="NCBIfam" id="TIGR03242"/>
    </source>
</evidence>
<dbReference type="InterPro" id="IPR055438">
    <property type="entry name" value="AstE_AspA_cat"/>
</dbReference>
<keyword evidence="3 5" id="KW-0378">Hydrolase</keyword>
<dbReference type="STRING" id="523791.Kkor_1422"/>
<dbReference type="GO" id="GO:0008270">
    <property type="term" value="F:zinc ion binding"/>
    <property type="evidence" value="ECO:0007669"/>
    <property type="project" value="UniProtKB-UniRule"/>
</dbReference>
<accession>C7RC42</accession>
<dbReference type="GO" id="GO:0009017">
    <property type="term" value="F:succinylglutamate desuccinylase activity"/>
    <property type="evidence" value="ECO:0007669"/>
    <property type="project" value="UniProtKB-UniRule"/>
</dbReference>
<dbReference type="CDD" id="cd03855">
    <property type="entry name" value="M14_ASTE"/>
    <property type="match status" value="1"/>
</dbReference>
<feature type="binding site" evidence="5">
    <location>
        <position position="65"/>
    </location>
    <ligand>
        <name>Zn(2+)</name>
        <dbReference type="ChEBI" id="CHEBI:29105"/>
    </ligand>
</feature>
<dbReference type="Pfam" id="PF24827">
    <property type="entry name" value="AstE_AspA_cat"/>
    <property type="match status" value="1"/>
</dbReference>
<feature type="binding site" evidence="5">
    <location>
        <position position="62"/>
    </location>
    <ligand>
        <name>Zn(2+)</name>
        <dbReference type="ChEBI" id="CHEBI:29105"/>
    </ligand>
</feature>
<sequence>MLTTQDFNTFNFIDFVCQNPDQHERFELDIEQGKAIFHDAGILEFIPKQTSDQYVCLSCGVHGNETAPMEIVSDIVRDILVGVQSLQVNLLILLGNPKAMLQQERFLEFNLNRMFNHHWKSYLEADPNCYEALRAKRLESAVQDFFEKSPGDARRYHYDLHTAIRASKHQRFAIYPYLDGRDAKAEQLAFMQDCGVNTVLLYHKPSSTFSYHSSHHFKADAFTVELGKVKPFGENNRDDFKQSENQLRKLVAANYHFNNDRSTDELNLFAVKKELLRVSDDSHLNVDDDLANFTEFEQGFELLSDPEEPYVVESDGEAIVFPNNKVPMGQRMALLIEPVSLG</sequence>
<dbReference type="AlphaFoldDB" id="C7RC42"/>
<comment type="similarity">
    <text evidence="5">Belongs to the AspA/AstE family. Succinylglutamate desuccinylase subfamily.</text>
</comment>
<dbReference type="RefSeq" id="WP_012801348.1">
    <property type="nucleotide sequence ID" value="NC_013166.1"/>
</dbReference>
<comment type="pathway">
    <text evidence="5">Amino-acid degradation; L-arginine degradation via AST pathway; L-glutamate and succinate from L-arginine: step 5/5.</text>
</comment>
<dbReference type="KEGG" id="kko:Kkor_1422"/>
<dbReference type="Pfam" id="PF04952">
    <property type="entry name" value="AstE_AspA_hybrid"/>
    <property type="match status" value="1"/>
</dbReference>
<dbReference type="NCBIfam" id="TIGR03242">
    <property type="entry name" value="arg_catab_astE"/>
    <property type="match status" value="1"/>
</dbReference>
<dbReference type="HAMAP" id="MF_00767">
    <property type="entry name" value="Arg_catab_AstE"/>
    <property type="match status" value="1"/>
</dbReference>
<dbReference type="GO" id="GO:0016788">
    <property type="term" value="F:hydrolase activity, acting on ester bonds"/>
    <property type="evidence" value="ECO:0007669"/>
    <property type="project" value="UniProtKB-UniRule"/>
</dbReference>
<comment type="cofactor">
    <cofactor evidence="5">
        <name>Zn(2+)</name>
        <dbReference type="ChEBI" id="CHEBI:29105"/>
    </cofactor>
    <text evidence="5">Binds 1 zinc ion per subunit.</text>
</comment>
<evidence type="ECO:0000256" key="2">
    <source>
        <dbReference type="ARBA" id="ARBA00022723"/>
    </source>
</evidence>
<evidence type="ECO:0000313" key="9">
    <source>
        <dbReference type="EMBL" id="ACV26834.1"/>
    </source>
</evidence>
<dbReference type="Gene3D" id="3.40.630.10">
    <property type="entry name" value="Zn peptidases"/>
    <property type="match status" value="1"/>
</dbReference>
<dbReference type="UniPathway" id="UPA00185">
    <property type="reaction ID" value="UER00283"/>
</dbReference>
<comment type="catalytic activity">
    <reaction evidence="5">
        <text>N-succinyl-L-glutamate + H2O = L-glutamate + succinate</text>
        <dbReference type="Rhea" id="RHEA:15169"/>
        <dbReference type="ChEBI" id="CHEBI:15377"/>
        <dbReference type="ChEBI" id="CHEBI:29985"/>
        <dbReference type="ChEBI" id="CHEBI:30031"/>
        <dbReference type="ChEBI" id="CHEBI:58763"/>
        <dbReference type="EC" id="3.5.1.96"/>
    </reaction>
</comment>
<organism evidence="9 10">
    <name type="scientific">Kangiella koreensis (strain DSM 16069 / JCM 12317 / KCTC 12182 / SW-125)</name>
    <dbReference type="NCBI Taxonomy" id="523791"/>
    <lineage>
        <taxon>Bacteria</taxon>
        <taxon>Pseudomonadati</taxon>
        <taxon>Pseudomonadota</taxon>
        <taxon>Gammaproteobacteria</taxon>
        <taxon>Kangiellales</taxon>
        <taxon>Kangiellaceae</taxon>
        <taxon>Kangiella</taxon>
    </lineage>
</organism>
<dbReference type="GO" id="GO:0019544">
    <property type="term" value="P:L-arginine catabolic process to L-glutamate"/>
    <property type="evidence" value="ECO:0007669"/>
    <property type="project" value="UniProtKB-UniRule"/>
</dbReference>
<dbReference type="SUPFAM" id="SSF53187">
    <property type="entry name" value="Zn-dependent exopeptidases"/>
    <property type="match status" value="1"/>
</dbReference>
<dbReference type="PANTHER" id="PTHR15162:SF7">
    <property type="entry name" value="SUCCINYLGLUTAMATE DESUCCINYLASE"/>
    <property type="match status" value="1"/>
</dbReference>
<dbReference type="EMBL" id="CP001707">
    <property type="protein sequence ID" value="ACV26834.1"/>
    <property type="molecule type" value="Genomic_DNA"/>
</dbReference>
<protein>
    <recommendedName>
        <fullName evidence="5 6">Succinylglutamate desuccinylase</fullName>
        <ecNumber evidence="5 6">3.5.1.96</ecNumber>
    </recommendedName>
</protein>
<evidence type="ECO:0000256" key="1">
    <source>
        <dbReference type="ARBA" id="ARBA00022503"/>
    </source>
</evidence>
<dbReference type="GO" id="GO:0019545">
    <property type="term" value="P:L-arginine catabolic process to succinate"/>
    <property type="evidence" value="ECO:0007669"/>
    <property type="project" value="UniProtKB-UniRule"/>
</dbReference>
<dbReference type="HOGENOM" id="CLU_071608_0_0_6"/>
<gene>
    <name evidence="5" type="primary">astE</name>
    <name evidence="9" type="ordered locus">Kkor_1422</name>
</gene>
<keyword evidence="1 5" id="KW-0056">Arginine metabolism</keyword>
<dbReference type="InterPro" id="IPR007036">
    <property type="entry name" value="Aste_AspA_hybrid_dom"/>
</dbReference>
<comment type="function">
    <text evidence="5">Transforms N(2)-succinylglutamate into succinate and glutamate.</text>
</comment>
<dbReference type="PIRSF" id="PIRSF017020">
    <property type="entry name" value="AstE"/>
    <property type="match status" value="1"/>
</dbReference>
<evidence type="ECO:0000256" key="4">
    <source>
        <dbReference type="ARBA" id="ARBA00022833"/>
    </source>
</evidence>
<dbReference type="Proteomes" id="UP000001231">
    <property type="component" value="Chromosome"/>
</dbReference>